<organism evidence="1 2">
    <name type="scientific">Rhodococcus sacchari</name>
    <dbReference type="NCBI Taxonomy" id="2962047"/>
    <lineage>
        <taxon>Bacteria</taxon>
        <taxon>Bacillati</taxon>
        <taxon>Actinomycetota</taxon>
        <taxon>Actinomycetes</taxon>
        <taxon>Mycobacteriales</taxon>
        <taxon>Nocardiaceae</taxon>
        <taxon>Rhodococcus</taxon>
    </lineage>
</organism>
<reference evidence="1" key="1">
    <citation type="submission" date="2022-10" db="EMBL/GenBank/DDBJ databases">
        <title>Rhodococcus ferula Z13 complete genome.</title>
        <authorList>
            <person name="Long X."/>
            <person name="Zang M."/>
        </authorList>
    </citation>
    <scope>NUCLEOTIDE SEQUENCE</scope>
    <source>
        <strain evidence="1">Z13</strain>
    </source>
</reference>
<gene>
    <name evidence="1" type="ORF">OED52_08090</name>
</gene>
<dbReference type="EMBL" id="CP107551">
    <property type="protein sequence ID" value="UYP20469.1"/>
    <property type="molecule type" value="Genomic_DNA"/>
</dbReference>
<evidence type="ECO:0000313" key="2">
    <source>
        <dbReference type="Proteomes" id="UP001156484"/>
    </source>
</evidence>
<proteinExistence type="predicted"/>
<protein>
    <submittedName>
        <fullName evidence="1">Uncharacterized protein</fullName>
    </submittedName>
</protein>
<evidence type="ECO:0000313" key="1">
    <source>
        <dbReference type="EMBL" id="UYP20469.1"/>
    </source>
</evidence>
<name>A0ACD4DK71_9NOCA</name>
<keyword evidence="2" id="KW-1185">Reference proteome</keyword>
<accession>A0ACD4DK71</accession>
<sequence length="170" mass="18608">MSVCMDTTSVPRWDEERSIAGGGRTFTILSFGDEAAEQARNLLPSFDGRRVDWMRLPAEWGDTAARVLRRQLDASRVGCRLVLVGSEAAVLAARAVAVAGGLVDEEIMPVPIDTADRAVYCAHCHTTHLAGVEVGRCTTCPNCRAELVVYHHVSRHHAAYLGYMIDAEER</sequence>
<dbReference type="Proteomes" id="UP001156484">
    <property type="component" value="Chromosome"/>
</dbReference>